<comment type="caution">
    <text evidence="1">The sequence shown here is derived from an EMBL/GenBank/DDBJ whole genome shotgun (WGS) entry which is preliminary data.</text>
</comment>
<evidence type="ECO:0000313" key="1">
    <source>
        <dbReference type="EMBL" id="EGC86819.1"/>
    </source>
</evidence>
<accession>F0H5U5</accession>
<protein>
    <submittedName>
        <fullName evidence="1">Uncharacterized protein</fullName>
    </submittedName>
</protein>
<dbReference type="AlphaFoldDB" id="F0H5U5"/>
<reference evidence="1 2" key="1">
    <citation type="submission" date="2011-02" db="EMBL/GenBank/DDBJ databases">
        <authorList>
            <person name="Durkin A.S."/>
            <person name="Madupu R."/>
            <person name="Torralba M."/>
            <person name="Gillis M."/>
            <person name="Methe B."/>
            <person name="Sutton G."/>
            <person name="Nelson K.E."/>
        </authorList>
    </citation>
    <scope>NUCLEOTIDE SEQUENCE [LARGE SCALE GENOMIC DNA]</scope>
    <source>
        <strain evidence="1 2">CRIS 18C-A</strain>
    </source>
</reference>
<gene>
    <name evidence="1" type="ORF">HMPREF9303_1671</name>
</gene>
<dbReference type="Proteomes" id="UP000003155">
    <property type="component" value="Unassembled WGS sequence"/>
</dbReference>
<dbReference type="EMBL" id="AEXO01000038">
    <property type="protein sequence ID" value="EGC86819.1"/>
    <property type="molecule type" value="Genomic_DNA"/>
</dbReference>
<proteinExistence type="predicted"/>
<sequence>MERKLYLFEIQVTDSPFTGDWHEQEQPVLLGCNCKNPLPLKEG</sequence>
<name>F0H5U5_9BACT</name>
<evidence type="ECO:0000313" key="2">
    <source>
        <dbReference type="Proteomes" id="UP000003155"/>
    </source>
</evidence>
<organism evidence="1 2">
    <name type="scientific">Prevotella denticola CRIS 18C-A</name>
    <dbReference type="NCBI Taxonomy" id="944557"/>
    <lineage>
        <taxon>Bacteria</taxon>
        <taxon>Pseudomonadati</taxon>
        <taxon>Bacteroidota</taxon>
        <taxon>Bacteroidia</taxon>
        <taxon>Bacteroidales</taxon>
        <taxon>Prevotellaceae</taxon>
        <taxon>Prevotella</taxon>
    </lineage>
</organism>
<keyword evidence="2" id="KW-1185">Reference proteome</keyword>